<keyword evidence="5" id="KW-1185">Reference proteome</keyword>
<dbReference type="GO" id="GO:0005509">
    <property type="term" value="F:calcium ion binding"/>
    <property type="evidence" value="ECO:0007669"/>
    <property type="project" value="InterPro"/>
</dbReference>
<gene>
    <name evidence="4" type="ordered locus">RLO149_c032190</name>
</gene>
<dbReference type="eggNOG" id="COG4990">
    <property type="taxonomic scope" value="Bacteria"/>
</dbReference>
<dbReference type="PANTHER" id="PTHR46769">
    <property type="entry name" value="POLYCYSTIC KIDNEY AND HEPATIC DISEASE 1 (AUTOSOMAL RECESSIVE)-LIKE 1"/>
    <property type="match status" value="1"/>
</dbReference>
<evidence type="ECO:0000313" key="5">
    <source>
        <dbReference type="Proteomes" id="UP000001353"/>
    </source>
</evidence>
<dbReference type="Pfam" id="PF24606">
    <property type="entry name" value="CEMIP_beta-hel"/>
    <property type="match status" value="1"/>
</dbReference>
<dbReference type="InterPro" id="IPR055401">
    <property type="entry name" value="CEMIP_beta-hel_dom"/>
</dbReference>
<dbReference type="SUPFAM" id="SSF51120">
    <property type="entry name" value="beta-Roll"/>
    <property type="match status" value="3"/>
</dbReference>
<dbReference type="InterPro" id="IPR018511">
    <property type="entry name" value="Hemolysin-typ_Ca-bd_CS"/>
</dbReference>
<dbReference type="OrthoDB" id="7763943at2"/>
<dbReference type="KEGG" id="rli:RLO149_c032190"/>
<keyword evidence="1" id="KW-0732">Signal</keyword>
<dbReference type="PROSITE" id="PS00330">
    <property type="entry name" value="HEMOLYSIN_CALCIUM"/>
    <property type="match status" value="2"/>
</dbReference>
<dbReference type="eggNOG" id="COG2931">
    <property type="taxonomic scope" value="Bacteria"/>
</dbReference>
<dbReference type="EMBL" id="CP002623">
    <property type="protein sequence ID" value="AEI95175.1"/>
    <property type="molecule type" value="Genomic_DNA"/>
</dbReference>
<reference evidence="4 5" key="1">
    <citation type="journal article" date="2011" name="BMC Genomics">
        <title>Comparative genome analysis and genome-guided physiological analysis of Roseobacter litoralis.</title>
        <authorList>
            <person name="Kalhoefer D."/>
            <person name="Thole S."/>
            <person name="Voget S."/>
            <person name="Lehmann R."/>
            <person name="Liesegang H."/>
            <person name="Wollher A."/>
            <person name="Daniel R."/>
            <person name="Simon M."/>
            <person name="Brinkhoff T."/>
        </authorList>
    </citation>
    <scope>NUCLEOTIDE SEQUENCE [LARGE SCALE GENOMIC DNA]</scope>
    <source>
        <strain evidence="5">ATCC 49566 / DSM 6996 / JCM 21268 / NBRC 15278 / OCh 149</strain>
    </source>
</reference>
<dbReference type="PANTHER" id="PTHR46769:SF2">
    <property type="entry name" value="FIBROCYSTIN-L ISOFORM 2 PRECURSOR-RELATED"/>
    <property type="match status" value="1"/>
</dbReference>
<dbReference type="InterPro" id="IPR011049">
    <property type="entry name" value="Serralysin-like_metalloprot_C"/>
</dbReference>
<feature type="domain" description="G8" evidence="3">
    <location>
        <begin position="1140"/>
        <end position="1273"/>
    </location>
</feature>
<evidence type="ECO:0000313" key="4">
    <source>
        <dbReference type="EMBL" id="AEI95175.1"/>
    </source>
</evidence>
<sequence>MPSKSDDVIAYLAGGAGPWPANGSPASLYRALEQASAAGETADTDGDGFALQINLVDTATGDVLGQLSDFGTIGRGAFEERGFELQVQAVGPRAAFAENIQVHVAQLVANGEPAETRQFEIGDTIPFSTFQDGSALDESVYRISAEGAARGGKEAWSEEVHFSVVADLAPYLEGDAEPAARDVVNQLATLRNEEIADYGPADARPETLDLDGDGVAMEIRVRDARTGEQVTAVSDFSVIDVSMFQSGRFILEVAEAGRAGSEVEFDRFVFERINKNEVITETEFKIFRHRNEVNMTYFEDDGALDEGLYRIRFEGLADNEIIGREVVTFAVVGDLAEHVPEDGPQSELIANLQVLRHEAVRGADDDGGKGSHPHDSTDFVIENNNAFLMAMGEGSRIEIHAADAAKDSWSNLARTAEAGSNRLTVEEQTGWEIGDQIAITSSDYEYEQDETFTITDVSLDGLTFTLDNPLAYMHYGETETEDNGLNGADFREWVIDERAQVALLSRNVKIQGDEDAHIDGYGGHSMVMRGAEMHISGAEFANMGQEGILGKYPLHWHLLGETGAGQYIANSSIHHSFNKGLTVHGTSHTVVSDNVVFDTIGHGYFLEDGSETGNLFQGNIAFGQHMASEDDAIIQSDILNVSSFWITNPNNDFVGNVAGGSADGGFWYAVGSEFTGASTGNALFDDLTKPNVSEAGLFVDNNAHSSFSALFRTKNPDQEFYGWHNSTYELEIDGFNAFRNFNWTADLGKDEGYTQFFNSTFGAAIEGLNFQENTSIHGSLSYATSGNIGNPNSAAEIAAGWSFADDDAKPSDGLLGLAFYSGTFHLTDSHFANFEGDAHIALSSSRGTGITNYVNGITTDEGFVAAEDIDFPVTRGFRFSRGIYDEDGSLSGIEGAWLTDGALASNASAKSYIHPDFDAHVITDARLAILAEAGSVGNDGPASIIRFEAVDGPRTDGDAGNGTRNQIAVMGDGNDYVYVYDFGDRALEDNQNKISFDAGIAGEYVFIESPNASENHAVQGAIRVGSMDQLKVSPVKAYYYEDGRIFTKLHVGDGTRSDDAPNRLNYVVRDVPDDITRVPDVPYTPLKYSAAELLSFLPDTTRPELSDVQDRTAHDLEGMDLATSDTVDIRASDARWSDENTWRDGVPDAGSIIVIGEGERVILDQDVIVKAILIQGGELIVEDLQDLSLSADWILVNNGGLFQVGTEEHPHVHAFDLTLEGDDPTNDIDVGALLRGEVAEVVFLADEVPAGTDASETINGGPNDDVINALGGDDRGNGGDGDDTILAGWGDDRFWGGAGDDRLLGNSGNDFLSGQDGADWISGGRGNDEVLGGVGEDRLFGNSGNDFLSGQAGADWISGGQGNDQMRGGAGNDQLIGGEGDDKIEAGNGHDILRGGIDNDRLYGGLGDDRLYGSDGDDVLQGGLGLDYLNGGAGEDTFVFASATSSIAGAVDVIDGIDGVGVAGGDLIDLREIDADGRASGDQSFAFLGVQTYENGMAFGTSGLWVMDFGDQTRLFGNIEGPGSEGNDNLVFSLRINDGASVDAADYTVDDFIL</sequence>
<dbReference type="HOGENOM" id="CLU_246229_0_0_5"/>
<dbReference type="Gene3D" id="2.150.10.10">
    <property type="entry name" value="Serralysin-like metalloprotease, C-terminal"/>
    <property type="match status" value="3"/>
</dbReference>
<dbReference type="InterPro" id="IPR019316">
    <property type="entry name" value="G8_domain"/>
</dbReference>
<dbReference type="STRING" id="391595.RLO149_c032190"/>
<dbReference type="RefSeq" id="WP_013963085.1">
    <property type="nucleotide sequence ID" value="NC_015730.1"/>
</dbReference>
<dbReference type="Pfam" id="PF00353">
    <property type="entry name" value="HemolysinCabind"/>
    <property type="match status" value="4"/>
</dbReference>
<evidence type="ECO:0000259" key="3">
    <source>
        <dbReference type="PROSITE" id="PS51484"/>
    </source>
</evidence>
<proteinExistence type="predicted"/>
<dbReference type="SMART" id="SM01225">
    <property type="entry name" value="G8"/>
    <property type="match status" value="1"/>
</dbReference>
<keyword evidence="2" id="KW-0325">Glycoprotein</keyword>
<dbReference type="PRINTS" id="PR00313">
    <property type="entry name" value="CABNDNGRPT"/>
</dbReference>
<organism evidence="4 5">
    <name type="scientific">Roseobacter litoralis (strain ATCC 49566 / DSM 6996 / JCM 21268 / NBRC 15278 / OCh 149)</name>
    <dbReference type="NCBI Taxonomy" id="391595"/>
    <lineage>
        <taxon>Bacteria</taxon>
        <taxon>Pseudomonadati</taxon>
        <taxon>Pseudomonadota</taxon>
        <taxon>Alphaproteobacteria</taxon>
        <taxon>Rhodobacterales</taxon>
        <taxon>Roseobacteraceae</taxon>
        <taxon>Roseobacter</taxon>
    </lineage>
</organism>
<dbReference type="InterPro" id="IPR001343">
    <property type="entry name" value="Hemolysn_Ca-bd"/>
</dbReference>
<name>F7ZKG1_ROSLO</name>
<protein>
    <recommendedName>
        <fullName evidence="3">G8 domain-containing protein</fullName>
    </recommendedName>
</protein>
<dbReference type="PROSITE" id="PS51484">
    <property type="entry name" value="G8"/>
    <property type="match status" value="1"/>
</dbReference>
<dbReference type="Pfam" id="PF10162">
    <property type="entry name" value="G8"/>
    <property type="match status" value="1"/>
</dbReference>
<dbReference type="Proteomes" id="UP000001353">
    <property type="component" value="Chromosome"/>
</dbReference>
<evidence type="ECO:0000256" key="2">
    <source>
        <dbReference type="ARBA" id="ARBA00023180"/>
    </source>
</evidence>
<evidence type="ECO:0000256" key="1">
    <source>
        <dbReference type="ARBA" id="ARBA00022729"/>
    </source>
</evidence>
<accession>F7ZKG1</accession>
<dbReference type="InterPro" id="IPR052387">
    <property type="entry name" value="Fibrocystin"/>
</dbReference>